<reference evidence="8 9" key="1">
    <citation type="submission" date="2024-03" db="EMBL/GenBank/DDBJ databases">
        <title>The Acrasis kona genome and developmental transcriptomes reveal deep origins of eukaryotic multicellular pathways.</title>
        <authorList>
            <person name="Sheikh S."/>
            <person name="Fu C.-J."/>
            <person name="Brown M.W."/>
            <person name="Baldauf S.L."/>
        </authorList>
    </citation>
    <scope>NUCLEOTIDE SEQUENCE [LARGE SCALE GENOMIC DNA]</scope>
    <source>
        <strain evidence="8 9">ATCC MYA-3509</strain>
    </source>
</reference>
<dbReference type="PANTHER" id="PTHR15561">
    <property type="entry name" value="CALCITONIN GENE-RELATED PEPTIDE-RECEPTOR COMPONENT PROTEIN"/>
    <property type="match status" value="1"/>
</dbReference>
<dbReference type="InterPro" id="IPR010997">
    <property type="entry name" value="HRDC-like_sf"/>
</dbReference>
<evidence type="ECO:0000313" key="8">
    <source>
        <dbReference type="EMBL" id="KAL0485828.1"/>
    </source>
</evidence>
<comment type="similarity">
    <text evidence="2">Belongs to the eukaryotic RPC9 RNA polymerase subunit family.</text>
</comment>
<evidence type="ECO:0000256" key="2">
    <source>
        <dbReference type="ARBA" id="ARBA00006898"/>
    </source>
</evidence>
<dbReference type="Gene3D" id="1.20.1250.40">
    <property type="match status" value="1"/>
</dbReference>
<evidence type="ECO:0000256" key="1">
    <source>
        <dbReference type="ARBA" id="ARBA00004123"/>
    </source>
</evidence>
<dbReference type="InterPro" id="IPR038324">
    <property type="entry name" value="Rpb4/RPC9_sf"/>
</dbReference>
<dbReference type="AlphaFoldDB" id="A0AAW2ZA50"/>
<feature type="non-terminal residue" evidence="8">
    <location>
        <position position="195"/>
    </location>
</feature>
<accession>A0AAW2ZA50</accession>
<dbReference type="Proteomes" id="UP001431209">
    <property type="component" value="Unassembled WGS sequence"/>
</dbReference>
<keyword evidence="4 8" id="KW-0240">DNA-directed RNA polymerase</keyword>
<sequence>MEVLEENLGPLCFFEVDRLNKRSFNERKKALEIRKRANQRLPKHKQFYLDFPQEVLYVEDQLHEYLRDNTKVKRQTREHVVNFIKDIRKYSLTHAEEMNVLDLAPTQLVELHVIISNCSDRFSEEETMDMIELVNKHLMNEPVERAPKPSFNNKNKGWGKRGGNRRTSDRGGNKEQREDIQMSTANDMDIAMQAA</sequence>
<evidence type="ECO:0000256" key="4">
    <source>
        <dbReference type="ARBA" id="ARBA00022478"/>
    </source>
</evidence>
<dbReference type="PANTHER" id="PTHR15561:SF0">
    <property type="entry name" value="DNA-DIRECTED RNA POLYMERASE III SUBUNIT RPC9"/>
    <property type="match status" value="1"/>
</dbReference>
<dbReference type="Pfam" id="PF03874">
    <property type="entry name" value="RNA_pol_Rpb4"/>
    <property type="match status" value="1"/>
</dbReference>
<evidence type="ECO:0000256" key="6">
    <source>
        <dbReference type="ARBA" id="ARBA00023242"/>
    </source>
</evidence>
<evidence type="ECO:0000256" key="7">
    <source>
        <dbReference type="SAM" id="MobiDB-lite"/>
    </source>
</evidence>
<keyword evidence="9" id="KW-1185">Reference proteome</keyword>
<evidence type="ECO:0000256" key="3">
    <source>
        <dbReference type="ARBA" id="ARBA00016672"/>
    </source>
</evidence>
<dbReference type="InterPro" id="IPR005574">
    <property type="entry name" value="Rpb4/RPC9"/>
</dbReference>
<comment type="caution">
    <text evidence="8">The sequence shown here is derived from an EMBL/GenBank/DDBJ whole genome shotgun (WGS) entry which is preliminary data.</text>
</comment>
<evidence type="ECO:0000256" key="5">
    <source>
        <dbReference type="ARBA" id="ARBA00023163"/>
    </source>
</evidence>
<dbReference type="EMBL" id="JAOPGA020001171">
    <property type="protein sequence ID" value="KAL0485828.1"/>
    <property type="molecule type" value="Genomic_DNA"/>
</dbReference>
<comment type="subcellular location">
    <subcellularLocation>
        <location evidence="1">Nucleus</location>
    </subcellularLocation>
</comment>
<keyword evidence="6" id="KW-0539">Nucleus</keyword>
<evidence type="ECO:0000313" key="9">
    <source>
        <dbReference type="Proteomes" id="UP001431209"/>
    </source>
</evidence>
<dbReference type="SUPFAM" id="SSF47819">
    <property type="entry name" value="HRDC-like"/>
    <property type="match status" value="1"/>
</dbReference>
<feature type="compositionally biased region" description="Basic and acidic residues" evidence="7">
    <location>
        <begin position="166"/>
        <end position="180"/>
    </location>
</feature>
<organism evidence="8 9">
    <name type="scientific">Acrasis kona</name>
    <dbReference type="NCBI Taxonomy" id="1008807"/>
    <lineage>
        <taxon>Eukaryota</taxon>
        <taxon>Discoba</taxon>
        <taxon>Heterolobosea</taxon>
        <taxon>Tetramitia</taxon>
        <taxon>Eutetramitia</taxon>
        <taxon>Acrasidae</taxon>
        <taxon>Acrasis</taxon>
    </lineage>
</organism>
<dbReference type="InterPro" id="IPR038846">
    <property type="entry name" value="RPC9"/>
</dbReference>
<dbReference type="GO" id="GO:0000166">
    <property type="term" value="F:nucleotide binding"/>
    <property type="evidence" value="ECO:0007669"/>
    <property type="project" value="InterPro"/>
</dbReference>
<protein>
    <recommendedName>
        <fullName evidence="3">DNA-directed RNA polymerase III subunit RPC9</fullName>
    </recommendedName>
</protein>
<dbReference type="GO" id="GO:0006384">
    <property type="term" value="P:transcription initiation at RNA polymerase III promoter"/>
    <property type="evidence" value="ECO:0007669"/>
    <property type="project" value="InterPro"/>
</dbReference>
<proteinExistence type="inferred from homology"/>
<dbReference type="GO" id="GO:0005666">
    <property type="term" value="C:RNA polymerase III complex"/>
    <property type="evidence" value="ECO:0007669"/>
    <property type="project" value="InterPro"/>
</dbReference>
<gene>
    <name evidence="8" type="ORF">AKO1_004119</name>
</gene>
<name>A0AAW2ZA50_9EUKA</name>
<keyword evidence="5" id="KW-0804">Transcription</keyword>
<feature type="region of interest" description="Disordered" evidence="7">
    <location>
        <begin position="142"/>
        <end position="195"/>
    </location>
</feature>